<dbReference type="Proteomes" id="UP000681340">
    <property type="component" value="Unassembled WGS sequence"/>
</dbReference>
<feature type="signal peptide" evidence="2">
    <location>
        <begin position="1"/>
        <end position="32"/>
    </location>
</feature>
<name>A0A919SCX7_9ACTN</name>
<feature type="chain" id="PRO_5037885890" description="Repeat protein (TIGR01451 family)" evidence="2">
    <location>
        <begin position="33"/>
        <end position="513"/>
    </location>
</feature>
<keyword evidence="2" id="KW-0732">Signal</keyword>
<keyword evidence="1" id="KW-0812">Transmembrane</keyword>
<evidence type="ECO:0000256" key="1">
    <source>
        <dbReference type="SAM" id="Phobius"/>
    </source>
</evidence>
<evidence type="ECO:0000313" key="4">
    <source>
        <dbReference type="Proteomes" id="UP000681340"/>
    </source>
</evidence>
<keyword evidence="1" id="KW-1133">Transmembrane helix</keyword>
<evidence type="ECO:0000256" key="2">
    <source>
        <dbReference type="SAM" id="SignalP"/>
    </source>
</evidence>
<keyword evidence="1" id="KW-0472">Membrane</keyword>
<organism evidence="3 4">
    <name type="scientific">Actinoplanes auranticolor</name>
    <dbReference type="NCBI Taxonomy" id="47988"/>
    <lineage>
        <taxon>Bacteria</taxon>
        <taxon>Bacillati</taxon>
        <taxon>Actinomycetota</taxon>
        <taxon>Actinomycetes</taxon>
        <taxon>Micromonosporales</taxon>
        <taxon>Micromonosporaceae</taxon>
        <taxon>Actinoplanes</taxon>
    </lineage>
</organism>
<gene>
    <name evidence="3" type="ORF">Aau02nite_36340</name>
</gene>
<dbReference type="AlphaFoldDB" id="A0A919SCX7"/>
<reference evidence="3" key="1">
    <citation type="submission" date="2021-03" db="EMBL/GenBank/DDBJ databases">
        <title>Whole genome shotgun sequence of Actinoplanes auranticolor NBRC 12245.</title>
        <authorList>
            <person name="Komaki H."/>
            <person name="Tamura T."/>
        </authorList>
    </citation>
    <scope>NUCLEOTIDE SEQUENCE</scope>
    <source>
        <strain evidence="3">NBRC 12245</strain>
    </source>
</reference>
<keyword evidence="4" id="KW-1185">Reference proteome</keyword>
<dbReference type="InterPro" id="IPR013783">
    <property type="entry name" value="Ig-like_fold"/>
</dbReference>
<accession>A0A919SCX7</accession>
<feature type="transmembrane region" description="Helical" evidence="1">
    <location>
        <begin position="489"/>
        <end position="507"/>
    </location>
</feature>
<comment type="caution">
    <text evidence="3">The sequence shown here is derived from an EMBL/GenBank/DDBJ whole genome shotgun (WGS) entry which is preliminary data.</text>
</comment>
<dbReference type="RefSeq" id="WP_212989614.1">
    <property type="nucleotide sequence ID" value="NZ_BAABEA010000021.1"/>
</dbReference>
<evidence type="ECO:0000313" key="3">
    <source>
        <dbReference type="EMBL" id="GIM69483.1"/>
    </source>
</evidence>
<proteinExistence type="predicted"/>
<protein>
    <recommendedName>
        <fullName evidence="5">Repeat protein (TIGR01451 family)</fullName>
    </recommendedName>
</protein>
<dbReference type="Gene3D" id="2.60.40.10">
    <property type="entry name" value="Immunoglobulins"/>
    <property type="match status" value="1"/>
</dbReference>
<sequence>MAIRTNSLALRLALPIAMIGLTAVGAAAPAQAAAPAERPTIEIAVPERVVTTAGATKTVPFEVVNAGQTAATGLVVDFARTGAAVDPRLGFKPPQGCTATGCPAGDLAPGARKTLTFTVAPTAELPAAGASIDLVVRDAGGEWRESTSVTVVREASGVDLETAPIPDIALVAGESAVLPISVRNNGNQPTEGVGLALAGHRYITFPSKYSNCVEVKELPGVVCVFNLTLAPGATFGMSPSTPLTIAADPATPGPANYTAGVAALSLEDEENDAALAAATKAARKPGAKLQLEPAARSLAAGRDELNEWDNSTSFLVKVPKNPADSVAIGDDFEGKIGDTRTVKVGFRNDGPATVLPRSKSWIHAAKVRIPSGLKLTKVDKLCVPNGDGEPSWNSPGQVSGHDYLCVAAKPLAAGERQLFSFTAKIEDGENEDKGTITVDGGVQDSKTTNNAAKIEVKLTTGGGSGGGSGDGSGGSGGGLAITGAPTGRIATAGMLLVLTGTLALVLTRRRRPA</sequence>
<dbReference type="GO" id="GO:0005975">
    <property type="term" value="P:carbohydrate metabolic process"/>
    <property type="evidence" value="ECO:0007669"/>
    <property type="project" value="UniProtKB-ARBA"/>
</dbReference>
<dbReference type="EMBL" id="BOQL01000027">
    <property type="protein sequence ID" value="GIM69483.1"/>
    <property type="molecule type" value="Genomic_DNA"/>
</dbReference>
<evidence type="ECO:0008006" key="5">
    <source>
        <dbReference type="Google" id="ProtNLM"/>
    </source>
</evidence>